<proteinExistence type="predicted"/>
<sequence>MKTNKAIMLTIAVAGMLNTQSIFAGDRTKCGDIEYENIYKHFVGTIGKDKVVIDLRWGYCGGSNNGGSFFYNSATKDFRYLMIQEPLSYAHNVQLKASEYRIDDNYYSQSHAEVPHWNFFIQGNKLTGTWRSADGKDTLAINLTEDYSNATPLEIMAYGQEIKKGKAKYSQDVHYSFIGVKPADDMKTRDAEFISNIMLQQANGTSVNAASWADYPKAQGRKDINTYKDNYKPDWPTKNVGYHKAYCHHSMFPMYNENGILVTEYTYYNDSSNGRSFRNIDVANKKILTTADILTPDKATLTTLLRNEYNNVKTPENIEKIPADNIVPTENIIITHNGIAFNYPQTSNCSSEVWVFLSYDQLKPILTQNFRDKMKI</sequence>
<protein>
    <recommendedName>
        <fullName evidence="4">DUF3298 domain-containing protein</fullName>
    </recommendedName>
</protein>
<reference evidence="2 3" key="1">
    <citation type="submission" date="2018-01" db="EMBL/GenBank/DDBJ databases">
        <title>A novel member of the phylum Bacteroidetes isolated from glacier ice.</title>
        <authorList>
            <person name="Liu Q."/>
            <person name="Xin Y.-H."/>
        </authorList>
    </citation>
    <scope>NUCLEOTIDE SEQUENCE [LARGE SCALE GENOMIC DNA]</scope>
    <source>
        <strain evidence="2 3">RB1R16</strain>
    </source>
</reference>
<accession>A0A2S7SZU1</accession>
<evidence type="ECO:0000256" key="1">
    <source>
        <dbReference type="SAM" id="SignalP"/>
    </source>
</evidence>
<feature type="signal peptide" evidence="1">
    <location>
        <begin position="1"/>
        <end position="24"/>
    </location>
</feature>
<dbReference type="AlphaFoldDB" id="A0A2S7SZU1"/>
<dbReference type="Proteomes" id="UP000239872">
    <property type="component" value="Unassembled WGS sequence"/>
</dbReference>
<keyword evidence="3" id="KW-1185">Reference proteome</keyword>
<gene>
    <name evidence="2" type="ORF">CJD36_009620</name>
</gene>
<organism evidence="2 3">
    <name type="scientific">Flavipsychrobacter stenotrophus</name>
    <dbReference type="NCBI Taxonomy" id="2077091"/>
    <lineage>
        <taxon>Bacteria</taxon>
        <taxon>Pseudomonadati</taxon>
        <taxon>Bacteroidota</taxon>
        <taxon>Chitinophagia</taxon>
        <taxon>Chitinophagales</taxon>
        <taxon>Chitinophagaceae</taxon>
        <taxon>Flavipsychrobacter</taxon>
    </lineage>
</organism>
<dbReference type="RefSeq" id="WP_105038915.1">
    <property type="nucleotide sequence ID" value="NZ_PPSL01000002.1"/>
</dbReference>
<evidence type="ECO:0000313" key="3">
    <source>
        <dbReference type="Proteomes" id="UP000239872"/>
    </source>
</evidence>
<comment type="caution">
    <text evidence="2">The sequence shown here is derived from an EMBL/GenBank/DDBJ whole genome shotgun (WGS) entry which is preliminary data.</text>
</comment>
<keyword evidence="1" id="KW-0732">Signal</keyword>
<evidence type="ECO:0000313" key="2">
    <source>
        <dbReference type="EMBL" id="PQJ12036.1"/>
    </source>
</evidence>
<dbReference type="EMBL" id="PPSL01000002">
    <property type="protein sequence ID" value="PQJ12036.1"/>
    <property type="molecule type" value="Genomic_DNA"/>
</dbReference>
<name>A0A2S7SZU1_9BACT</name>
<dbReference type="OrthoDB" id="594879at2"/>
<evidence type="ECO:0008006" key="4">
    <source>
        <dbReference type="Google" id="ProtNLM"/>
    </source>
</evidence>
<feature type="chain" id="PRO_5015540984" description="DUF3298 domain-containing protein" evidence="1">
    <location>
        <begin position="25"/>
        <end position="376"/>
    </location>
</feature>